<dbReference type="PANTHER" id="PTHR31621:SF69">
    <property type="entry name" value="POLLEN-SPECIFIC LEUCINE-RICH REPEAT EXTENSIN-LIKE PROTEIN 1"/>
    <property type="match status" value="1"/>
</dbReference>
<evidence type="ECO:0000256" key="6">
    <source>
        <dbReference type="SAM" id="MobiDB-lite"/>
    </source>
</evidence>
<dbReference type="AlphaFoldDB" id="A0A978VWD5"/>
<evidence type="ECO:0008006" key="10">
    <source>
        <dbReference type="Google" id="ProtNLM"/>
    </source>
</evidence>
<comment type="subcellular location">
    <subcellularLocation>
        <location evidence="1">Membrane</location>
        <topology evidence="1">Multi-pass membrane protein</topology>
    </subcellularLocation>
</comment>
<evidence type="ECO:0000256" key="1">
    <source>
        <dbReference type="ARBA" id="ARBA00004141"/>
    </source>
</evidence>
<feature type="compositionally biased region" description="Low complexity" evidence="6">
    <location>
        <begin position="15"/>
        <end position="35"/>
    </location>
</feature>
<accession>A0A978VWD5</accession>
<dbReference type="InterPro" id="IPR007770">
    <property type="entry name" value="DMP"/>
</dbReference>
<feature type="transmembrane region" description="Helical" evidence="7">
    <location>
        <begin position="230"/>
        <end position="249"/>
    </location>
</feature>
<feature type="region of interest" description="Disordered" evidence="6">
    <location>
        <begin position="1"/>
        <end position="50"/>
    </location>
</feature>
<feature type="compositionally biased region" description="Low complexity" evidence="6">
    <location>
        <begin position="73"/>
        <end position="84"/>
    </location>
</feature>
<dbReference type="GO" id="GO:0005737">
    <property type="term" value="C:cytoplasm"/>
    <property type="evidence" value="ECO:0007669"/>
    <property type="project" value="UniProtKB-ARBA"/>
</dbReference>
<proteinExistence type="inferred from homology"/>
<name>A0A978VWD5_ZIZJJ</name>
<evidence type="ECO:0000256" key="3">
    <source>
        <dbReference type="ARBA" id="ARBA00022692"/>
    </source>
</evidence>
<evidence type="ECO:0000256" key="5">
    <source>
        <dbReference type="ARBA" id="ARBA00023136"/>
    </source>
</evidence>
<feature type="compositionally biased region" description="Pro residues" evidence="6">
    <location>
        <begin position="1"/>
        <end position="14"/>
    </location>
</feature>
<keyword evidence="5 7" id="KW-0472">Membrane</keyword>
<protein>
    <recommendedName>
        <fullName evidence="10">Protein DMP9-like</fullName>
    </recommendedName>
</protein>
<evidence type="ECO:0000256" key="2">
    <source>
        <dbReference type="ARBA" id="ARBA00008707"/>
    </source>
</evidence>
<dbReference type="Pfam" id="PF05078">
    <property type="entry name" value="DUF679"/>
    <property type="match status" value="1"/>
</dbReference>
<gene>
    <name evidence="8" type="ORF">FEM48_Zijuj02G0150700</name>
</gene>
<keyword evidence="4 7" id="KW-1133">Transmembrane helix</keyword>
<feature type="transmembrane region" description="Helical" evidence="7">
    <location>
        <begin position="297"/>
        <end position="313"/>
    </location>
</feature>
<feature type="region of interest" description="Disordered" evidence="6">
    <location>
        <begin position="155"/>
        <end position="190"/>
    </location>
</feature>
<evidence type="ECO:0000313" key="9">
    <source>
        <dbReference type="Proteomes" id="UP000813462"/>
    </source>
</evidence>
<dbReference type="PANTHER" id="PTHR31621">
    <property type="entry name" value="PROTEIN DMP3"/>
    <property type="match status" value="1"/>
</dbReference>
<sequence length="363" mass="39563">MTKPNPSNPPPKPELPSNQNFNPKNTTTTTMTDPSTLPPPSPSTSTAQENHGLNHNLQLNQSHHTISMNNNDSSPSEPQTPTTSLAPPHHQYHDSFPSTFFEQFLSHIVRHSTPTPPLQQSNPSSASFNFKVEPIQLLINSSVPLLNHDQVNQLFNDVVTPPPGPPPPPPPPQPAAAGGGGEGGKYRKHQKALKHAGSLANLLPTGTVLAFQELTPSLSATGKCHLTNKVLIGGVVIVCTIICFCSSFTDSLCYNGKVYYGIASRKGLLVFNYDNRQEEEPNIEKEAKDLKLQPKDFVHAFLSAVVFLVFAFSSSQLQGCFFPTESKHTQYSMVVYLPLVTGILSSFVFTIFPTKRKGIGYTP</sequence>
<feature type="compositionally biased region" description="Pro residues" evidence="6">
    <location>
        <begin position="160"/>
        <end position="174"/>
    </location>
</feature>
<evidence type="ECO:0000313" key="8">
    <source>
        <dbReference type="EMBL" id="KAH7543130.1"/>
    </source>
</evidence>
<feature type="region of interest" description="Disordered" evidence="6">
    <location>
        <begin position="65"/>
        <end position="95"/>
    </location>
</feature>
<organism evidence="8 9">
    <name type="scientific">Ziziphus jujuba var. spinosa</name>
    <dbReference type="NCBI Taxonomy" id="714518"/>
    <lineage>
        <taxon>Eukaryota</taxon>
        <taxon>Viridiplantae</taxon>
        <taxon>Streptophyta</taxon>
        <taxon>Embryophyta</taxon>
        <taxon>Tracheophyta</taxon>
        <taxon>Spermatophyta</taxon>
        <taxon>Magnoliopsida</taxon>
        <taxon>eudicotyledons</taxon>
        <taxon>Gunneridae</taxon>
        <taxon>Pentapetalae</taxon>
        <taxon>rosids</taxon>
        <taxon>fabids</taxon>
        <taxon>Rosales</taxon>
        <taxon>Rhamnaceae</taxon>
        <taxon>Paliureae</taxon>
        <taxon>Ziziphus</taxon>
    </lineage>
</organism>
<evidence type="ECO:0000256" key="7">
    <source>
        <dbReference type="SAM" id="Phobius"/>
    </source>
</evidence>
<dbReference type="Proteomes" id="UP000813462">
    <property type="component" value="Unassembled WGS sequence"/>
</dbReference>
<dbReference type="GO" id="GO:0016020">
    <property type="term" value="C:membrane"/>
    <property type="evidence" value="ECO:0007669"/>
    <property type="project" value="UniProtKB-SubCell"/>
</dbReference>
<evidence type="ECO:0000256" key="4">
    <source>
        <dbReference type="ARBA" id="ARBA00022989"/>
    </source>
</evidence>
<comment type="caution">
    <text evidence="8">The sequence shown here is derived from an EMBL/GenBank/DDBJ whole genome shotgun (WGS) entry which is preliminary data.</text>
</comment>
<comment type="similarity">
    <text evidence="2">Belongs to the plant DMP1 protein family.</text>
</comment>
<keyword evidence="3 7" id="KW-0812">Transmembrane</keyword>
<feature type="transmembrane region" description="Helical" evidence="7">
    <location>
        <begin position="333"/>
        <end position="352"/>
    </location>
</feature>
<dbReference type="EMBL" id="JAEACU010000002">
    <property type="protein sequence ID" value="KAH7543130.1"/>
    <property type="molecule type" value="Genomic_DNA"/>
</dbReference>
<dbReference type="GO" id="GO:0010256">
    <property type="term" value="P:endomembrane system organization"/>
    <property type="evidence" value="ECO:0007669"/>
    <property type="project" value="TreeGrafter"/>
</dbReference>
<reference evidence="8" key="1">
    <citation type="journal article" date="2021" name="Front. Plant Sci.">
        <title>Chromosome-Scale Genome Assembly for Chinese Sour Jujube and Insights Into Its Genome Evolution and Domestication Signature.</title>
        <authorList>
            <person name="Shen L.-Y."/>
            <person name="Luo H."/>
            <person name="Wang X.-L."/>
            <person name="Wang X.-M."/>
            <person name="Qiu X.-J."/>
            <person name="Liu H."/>
            <person name="Zhou S.-S."/>
            <person name="Jia K.-H."/>
            <person name="Nie S."/>
            <person name="Bao Y.-T."/>
            <person name="Zhang R.-G."/>
            <person name="Yun Q.-Z."/>
            <person name="Chai Y.-H."/>
            <person name="Lu J.-Y."/>
            <person name="Li Y."/>
            <person name="Zhao S.-W."/>
            <person name="Mao J.-F."/>
            <person name="Jia S.-G."/>
            <person name="Mao Y.-M."/>
        </authorList>
    </citation>
    <scope>NUCLEOTIDE SEQUENCE</scope>
    <source>
        <strain evidence="8">AT0</strain>
        <tissue evidence="8">Leaf</tissue>
    </source>
</reference>